<dbReference type="Proteomes" id="UP001290462">
    <property type="component" value="Unassembled WGS sequence"/>
</dbReference>
<dbReference type="EMBL" id="JAVBVO010000003">
    <property type="protein sequence ID" value="MDZ5759383.1"/>
    <property type="molecule type" value="Genomic_DNA"/>
</dbReference>
<comment type="caution">
    <text evidence="1">The sequence shown here is derived from an EMBL/GenBank/DDBJ whole genome shotgun (WGS) entry which is preliminary data.</text>
</comment>
<reference evidence="1" key="1">
    <citation type="submission" date="2023-08" db="EMBL/GenBank/DDBJ databases">
        <title>Genomic characterization of piscicolin 126 produced by Carnobacterium maltaromaticum CM22 strain isolated from salmon (Salmo salar).</title>
        <authorList>
            <person name="Gonzalez-Gragera E."/>
            <person name="Garcia-Lopez J.D."/>
            <person name="Teso-Perez C."/>
            <person name="Gimenez-Hernandez I."/>
            <person name="Peralta-Sanchez J.M."/>
            <person name="Valdivia E."/>
            <person name="Montalban-Lopez M."/>
            <person name="Martin-Platero A.M."/>
            <person name="Banos A."/>
            <person name="Martinez-Bueno M."/>
        </authorList>
    </citation>
    <scope>NUCLEOTIDE SEQUENCE</scope>
    <source>
        <strain evidence="1">CM22</strain>
    </source>
</reference>
<evidence type="ECO:0000313" key="2">
    <source>
        <dbReference type="Proteomes" id="UP001290462"/>
    </source>
</evidence>
<gene>
    <name evidence="1" type="ORF">RAK27_11980</name>
</gene>
<dbReference type="AlphaFoldDB" id="A0AAW9JUV4"/>
<organism evidence="1 2">
    <name type="scientific">Carnobacterium maltaromaticum</name>
    <name type="common">Carnobacterium piscicola</name>
    <dbReference type="NCBI Taxonomy" id="2751"/>
    <lineage>
        <taxon>Bacteria</taxon>
        <taxon>Bacillati</taxon>
        <taxon>Bacillota</taxon>
        <taxon>Bacilli</taxon>
        <taxon>Lactobacillales</taxon>
        <taxon>Carnobacteriaceae</taxon>
        <taxon>Carnobacterium</taxon>
    </lineage>
</organism>
<sequence>MKKLMNEEQETEFVALVIAEVKSKRMTITNIKEAMEEVYQHLESNAMLTDRKEWGQ</sequence>
<name>A0AAW9JUV4_CARML</name>
<evidence type="ECO:0000313" key="1">
    <source>
        <dbReference type="EMBL" id="MDZ5759383.1"/>
    </source>
</evidence>
<accession>A0AAW9JUV4</accession>
<proteinExistence type="predicted"/>
<protein>
    <submittedName>
        <fullName evidence="1">Uncharacterized protein</fullName>
    </submittedName>
</protein>
<dbReference type="RefSeq" id="WP_322809222.1">
    <property type="nucleotide sequence ID" value="NZ_JAVBVO010000003.1"/>
</dbReference>